<dbReference type="Proteomes" id="UP001359559">
    <property type="component" value="Unassembled WGS sequence"/>
</dbReference>
<evidence type="ECO:0000313" key="1">
    <source>
        <dbReference type="EMBL" id="KAK7311506.1"/>
    </source>
</evidence>
<evidence type="ECO:0000313" key="2">
    <source>
        <dbReference type="Proteomes" id="UP001359559"/>
    </source>
</evidence>
<sequence length="76" mass="8956">MKEVTREFAIMLEKNKGHLLLYPSYVLDLSFSPRFPSNKQPKETDYNALVRKLVRKFHGLTVVHSKVMVLFVRLCF</sequence>
<organism evidence="1 2">
    <name type="scientific">Clitoria ternatea</name>
    <name type="common">Butterfly pea</name>
    <dbReference type="NCBI Taxonomy" id="43366"/>
    <lineage>
        <taxon>Eukaryota</taxon>
        <taxon>Viridiplantae</taxon>
        <taxon>Streptophyta</taxon>
        <taxon>Embryophyta</taxon>
        <taxon>Tracheophyta</taxon>
        <taxon>Spermatophyta</taxon>
        <taxon>Magnoliopsida</taxon>
        <taxon>eudicotyledons</taxon>
        <taxon>Gunneridae</taxon>
        <taxon>Pentapetalae</taxon>
        <taxon>rosids</taxon>
        <taxon>fabids</taxon>
        <taxon>Fabales</taxon>
        <taxon>Fabaceae</taxon>
        <taxon>Papilionoideae</taxon>
        <taxon>50 kb inversion clade</taxon>
        <taxon>NPAAA clade</taxon>
        <taxon>indigoferoid/millettioid clade</taxon>
        <taxon>Phaseoleae</taxon>
        <taxon>Clitoria</taxon>
    </lineage>
</organism>
<accession>A0AAN9K7L4</accession>
<gene>
    <name evidence="1" type="ORF">RJT34_09701</name>
</gene>
<comment type="caution">
    <text evidence="1">The sequence shown here is derived from an EMBL/GenBank/DDBJ whole genome shotgun (WGS) entry which is preliminary data.</text>
</comment>
<proteinExistence type="predicted"/>
<dbReference type="EMBL" id="JAYKXN010000002">
    <property type="protein sequence ID" value="KAK7311506.1"/>
    <property type="molecule type" value="Genomic_DNA"/>
</dbReference>
<dbReference type="AlphaFoldDB" id="A0AAN9K7L4"/>
<reference evidence="1 2" key="1">
    <citation type="submission" date="2024-01" db="EMBL/GenBank/DDBJ databases">
        <title>The genomes of 5 underutilized Papilionoideae crops provide insights into root nodulation and disease resistance.</title>
        <authorList>
            <person name="Yuan L."/>
        </authorList>
    </citation>
    <scope>NUCLEOTIDE SEQUENCE [LARGE SCALE GENOMIC DNA]</scope>
    <source>
        <strain evidence="1">LY-2023</strain>
        <tissue evidence="1">Leaf</tissue>
    </source>
</reference>
<name>A0AAN9K7L4_CLITE</name>
<protein>
    <submittedName>
        <fullName evidence="1">Uncharacterized protein</fullName>
    </submittedName>
</protein>
<keyword evidence="2" id="KW-1185">Reference proteome</keyword>